<proteinExistence type="predicted"/>
<evidence type="ECO:0000313" key="1">
    <source>
        <dbReference type="EMBL" id="NIZ47599.1"/>
    </source>
</evidence>
<keyword evidence="2" id="KW-1185">Reference proteome</keyword>
<name>A0A968KUS6_9SPIO</name>
<dbReference type="EMBL" id="JAATLK010000002">
    <property type="protein sequence ID" value="NIZ47599.1"/>
    <property type="molecule type" value="Genomic_DNA"/>
</dbReference>
<comment type="caution">
    <text evidence="1">The sequence shown here is derived from an EMBL/GenBank/DDBJ whole genome shotgun (WGS) entry which is preliminary data.</text>
</comment>
<dbReference type="RefSeq" id="WP_167704193.1">
    <property type="nucleotide sequence ID" value="NZ_CP118169.1"/>
</dbReference>
<sequence>MKPRYFIWILCTLFTYNISAYQLYEPYEVYQRLQQYHLSLESSNFATSFNVASYGIAFDHKGYMSVENPSMWLWLENAPLEQDKSWRPIVFQSDYHPHITKYPVQAIDIYAHGVTFVINEKRYAFVQQSGSMQQIRSEAELGKVLRHINIKSNSNLYEGAPIPDNNYTMMGLASAAGFLLYNVDDLALHDYYEEDIFIRTTQHVYYRLHLPTGRLYWLSPKEAANLGLRWATVSIYSVWLP</sequence>
<dbReference type="Proteomes" id="UP000752013">
    <property type="component" value="Unassembled WGS sequence"/>
</dbReference>
<dbReference type="AlphaFoldDB" id="A0A968KUS6"/>
<reference evidence="1" key="1">
    <citation type="submission" date="2020-03" db="EMBL/GenBank/DDBJ databases">
        <title>Spirochaetal bacteria isolated from arthropods constitute a novel genus Entomospira genus novum within the order Spirochaetales.</title>
        <authorList>
            <person name="Grana-Miraglia L."/>
            <person name="Sikutova S."/>
            <person name="Fingerle V."/>
            <person name="Sing A."/>
            <person name="Castillo-Ramirez S."/>
            <person name="Margos G."/>
            <person name="Rudolf I."/>
        </authorList>
    </citation>
    <scope>NUCLEOTIDE SEQUENCE</scope>
    <source>
        <strain evidence="1">BR208</strain>
    </source>
</reference>
<protein>
    <submittedName>
        <fullName evidence="1">Uncharacterized protein</fullName>
    </submittedName>
</protein>
<accession>A0A968KUS6</accession>
<evidence type="ECO:0000313" key="2">
    <source>
        <dbReference type="Proteomes" id="UP000752013"/>
    </source>
</evidence>
<organism evidence="1 2">
    <name type="scientific">Entomospira nematocerorum</name>
    <dbReference type="NCBI Taxonomy" id="2719987"/>
    <lineage>
        <taxon>Bacteria</taxon>
        <taxon>Pseudomonadati</taxon>
        <taxon>Spirochaetota</taxon>
        <taxon>Spirochaetia</taxon>
        <taxon>Spirochaetales</taxon>
        <taxon>Spirochaetaceae</taxon>
        <taxon>Entomospira</taxon>
    </lineage>
</organism>
<gene>
    <name evidence="1" type="ORF">HCT46_06715</name>
</gene>